<keyword evidence="2" id="KW-0472">Membrane</keyword>
<evidence type="ECO:0000313" key="4">
    <source>
        <dbReference type="EMBL" id="KAH7074235.1"/>
    </source>
</evidence>
<evidence type="ECO:0000256" key="2">
    <source>
        <dbReference type="SAM" id="Phobius"/>
    </source>
</evidence>
<feature type="transmembrane region" description="Helical" evidence="2">
    <location>
        <begin position="56"/>
        <end position="77"/>
    </location>
</feature>
<keyword evidence="5" id="KW-1185">Reference proteome</keyword>
<feature type="compositionally biased region" description="Low complexity" evidence="1">
    <location>
        <begin position="430"/>
        <end position="442"/>
    </location>
</feature>
<dbReference type="InterPro" id="IPR049326">
    <property type="entry name" value="Rhodopsin_dom_fungi"/>
</dbReference>
<comment type="caution">
    <text evidence="4">The sequence shown here is derived from an EMBL/GenBank/DDBJ whole genome shotgun (WGS) entry which is preliminary data.</text>
</comment>
<sequence>MQSSSLSYEQSSAVQQRDKSDDVKTATWILLGVTVLVVVARQITKVIVVQKLCLDDLFMAAASASAIAIYIIVIVLANKGLGVFGLLTVKRADILMKGYYASDFLYVTSICFSKLSLLALLYNVVAAQRLYRRMILGFGAFVFLWGLTSVLVVAFQCELPRPWEMMTLRCFNTPIFWAVYCAIDVSTDICFIVFAVSLVAHLRLRVARKAALIACFLPRACVVAASLARLIWLYPVTAHTTPQYRLWLPVILTQVHVCLSVCTACIPNMVPIFRSLEGGLRRTRSSSKGPGWGLSGSERRSSSLWFRRQSRQRTVCLQHSGSLRYERVAQASPQLPNPRVLIPLTPPPYHSRPATANAQFSGARGLNISIPDRSSPLPQVADIASPQTASSFALSPSCTSPAPLLPLLPRRRSGKLPTPPPKTHSPRPPTTSSCYSSNNVSPTSPPPTARLHLFPPSASAERKHSPKAQQQGFQTARTPPIYPSTSERGIHPHGQRMQSLRLAPLPKFSTAPHPLVPPSTTIPNSRERHVSVQELTSPMGAAINHYFNTAEPEMSPPPPELEVAPLSGKQQRNRQVLSPSNTLRAPIPPPTSPLPALPHEVLRHNLGLPRDSIGGVGRPRSHTLPRIQDARSSPRLIVRELN</sequence>
<evidence type="ECO:0000313" key="5">
    <source>
        <dbReference type="Proteomes" id="UP000813461"/>
    </source>
</evidence>
<feature type="region of interest" description="Disordered" evidence="1">
    <location>
        <begin position="403"/>
        <end position="493"/>
    </location>
</feature>
<feature type="compositionally biased region" description="Polar residues" evidence="1">
    <location>
        <begin position="568"/>
        <end position="583"/>
    </location>
</feature>
<feature type="compositionally biased region" description="Pro residues" evidence="1">
    <location>
        <begin position="417"/>
        <end position="429"/>
    </location>
</feature>
<evidence type="ECO:0000259" key="3">
    <source>
        <dbReference type="Pfam" id="PF20684"/>
    </source>
</evidence>
<gene>
    <name evidence="4" type="ORF">FB567DRAFT_553707</name>
</gene>
<feature type="transmembrane region" description="Helical" evidence="2">
    <location>
        <begin position="134"/>
        <end position="155"/>
    </location>
</feature>
<feature type="compositionally biased region" description="Pro residues" evidence="1">
    <location>
        <begin position="586"/>
        <end position="596"/>
    </location>
</feature>
<feature type="transmembrane region" description="Helical" evidence="2">
    <location>
        <begin position="175"/>
        <end position="199"/>
    </location>
</feature>
<dbReference type="AlphaFoldDB" id="A0A8K0VU87"/>
<dbReference type="Proteomes" id="UP000813461">
    <property type="component" value="Unassembled WGS sequence"/>
</dbReference>
<feature type="transmembrane region" description="Helical" evidence="2">
    <location>
        <begin position="211"/>
        <end position="234"/>
    </location>
</feature>
<dbReference type="PANTHER" id="PTHR38794:SF1">
    <property type="entry name" value="INTEGRAL MEMBRANE PROTEIN"/>
    <property type="match status" value="1"/>
</dbReference>
<feature type="compositionally biased region" description="Polar residues" evidence="1">
    <location>
        <begin position="467"/>
        <end position="487"/>
    </location>
</feature>
<protein>
    <recommendedName>
        <fullName evidence="3">Rhodopsin domain-containing protein</fullName>
    </recommendedName>
</protein>
<feature type="transmembrane region" description="Helical" evidence="2">
    <location>
        <begin position="104"/>
        <end position="122"/>
    </location>
</feature>
<accession>A0A8K0VU87</accession>
<dbReference type="Pfam" id="PF20684">
    <property type="entry name" value="Fung_rhodopsin"/>
    <property type="match status" value="1"/>
</dbReference>
<evidence type="ECO:0000256" key="1">
    <source>
        <dbReference type="SAM" id="MobiDB-lite"/>
    </source>
</evidence>
<dbReference type="PANTHER" id="PTHR38794">
    <property type="entry name" value="INTEGRAL MEMBRANE PROTEIN"/>
    <property type="match status" value="1"/>
</dbReference>
<reference evidence="4" key="1">
    <citation type="journal article" date="2021" name="Nat. Commun.">
        <title>Genetic determinants of endophytism in the Arabidopsis root mycobiome.</title>
        <authorList>
            <person name="Mesny F."/>
            <person name="Miyauchi S."/>
            <person name="Thiergart T."/>
            <person name="Pickel B."/>
            <person name="Atanasova L."/>
            <person name="Karlsson M."/>
            <person name="Huettel B."/>
            <person name="Barry K.W."/>
            <person name="Haridas S."/>
            <person name="Chen C."/>
            <person name="Bauer D."/>
            <person name="Andreopoulos W."/>
            <person name="Pangilinan J."/>
            <person name="LaButti K."/>
            <person name="Riley R."/>
            <person name="Lipzen A."/>
            <person name="Clum A."/>
            <person name="Drula E."/>
            <person name="Henrissat B."/>
            <person name="Kohler A."/>
            <person name="Grigoriev I.V."/>
            <person name="Martin F.M."/>
            <person name="Hacquard S."/>
        </authorList>
    </citation>
    <scope>NUCLEOTIDE SEQUENCE</scope>
    <source>
        <strain evidence="4">MPI-SDFR-AT-0120</strain>
    </source>
</reference>
<feature type="domain" description="Rhodopsin" evidence="3">
    <location>
        <begin position="40"/>
        <end position="274"/>
    </location>
</feature>
<name>A0A8K0VU87_9PLEO</name>
<organism evidence="4 5">
    <name type="scientific">Paraphoma chrysanthemicola</name>
    <dbReference type="NCBI Taxonomy" id="798071"/>
    <lineage>
        <taxon>Eukaryota</taxon>
        <taxon>Fungi</taxon>
        <taxon>Dikarya</taxon>
        <taxon>Ascomycota</taxon>
        <taxon>Pezizomycotina</taxon>
        <taxon>Dothideomycetes</taxon>
        <taxon>Pleosporomycetidae</taxon>
        <taxon>Pleosporales</taxon>
        <taxon>Pleosporineae</taxon>
        <taxon>Phaeosphaeriaceae</taxon>
        <taxon>Paraphoma</taxon>
    </lineage>
</organism>
<keyword evidence="2" id="KW-1133">Transmembrane helix</keyword>
<dbReference type="EMBL" id="JAGMVJ010000021">
    <property type="protein sequence ID" value="KAH7074235.1"/>
    <property type="molecule type" value="Genomic_DNA"/>
</dbReference>
<feature type="transmembrane region" description="Helical" evidence="2">
    <location>
        <begin position="26"/>
        <end position="44"/>
    </location>
</feature>
<keyword evidence="2" id="KW-0812">Transmembrane</keyword>
<proteinExistence type="predicted"/>
<dbReference type="OrthoDB" id="3918601at2759"/>
<feature type="region of interest" description="Disordered" evidence="1">
    <location>
        <begin position="552"/>
        <end position="642"/>
    </location>
</feature>